<dbReference type="EMBL" id="VDEP01000244">
    <property type="protein sequence ID" value="KAA1120410.1"/>
    <property type="molecule type" value="Genomic_DNA"/>
</dbReference>
<evidence type="ECO:0000313" key="3">
    <source>
        <dbReference type="EMBL" id="KAA1120410.1"/>
    </source>
</evidence>
<evidence type="ECO:0000313" key="2">
    <source>
        <dbReference type="EMBL" id="KAA1080381.1"/>
    </source>
</evidence>
<dbReference type="Proteomes" id="UP000324748">
    <property type="component" value="Unassembled WGS sequence"/>
</dbReference>
<accession>A0A5B0MTQ2</accession>
<keyword evidence="1" id="KW-0732">Signal</keyword>
<organism evidence="2 4">
    <name type="scientific">Puccinia graminis f. sp. tritici</name>
    <dbReference type="NCBI Taxonomy" id="56615"/>
    <lineage>
        <taxon>Eukaryota</taxon>
        <taxon>Fungi</taxon>
        <taxon>Dikarya</taxon>
        <taxon>Basidiomycota</taxon>
        <taxon>Pucciniomycotina</taxon>
        <taxon>Pucciniomycetes</taxon>
        <taxon>Pucciniales</taxon>
        <taxon>Pucciniaceae</taxon>
        <taxon>Puccinia</taxon>
    </lineage>
</organism>
<feature type="signal peptide" evidence="1">
    <location>
        <begin position="1"/>
        <end position="24"/>
    </location>
</feature>
<gene>
    <name evidence="2" type="ORF">PGT21_004862</name>
    <name evidence="3" type="ORF">PGTUg99_013829</name>
</gene>
<evidence type="ECO:0000313" key="4">
    <source>
        <dbReference type="Proteomes" id="UP000324748"/>
    </source>
</evidence>
<name>A0A5B0MTQ2_PUCGR</name>
<comment type="caution">
    <text evidence="2">The sequence shown here is derived from an EMBL/GenBank/DDBJ whole genome shotgun (WGS) entry which is preliminary data.</text>
</comment>
<proteinExistence type="predicted"/>
<protein>
    <submittedName>
        <fullName evidence="2">Uncharacterized protein</fullName>
    </submittedName>
</protein>
<evidence type="ECO:0000256" key="1">
    <source>
        <dbReference type="SAM" id="SignalP"/>
    </source>
</evidence>
<dbReference type="EMBL" id="VSWC01000131">
    <property type="protein sequence ID" value="KAA1080381.1"/>
    <property type="molecule type" value="Genomic_DNA"/>
</dbReference>
<reference evidence="4 5" key="1">
    <citation type="submission" date="2019-05" db="EMBL/GenBank/DDBJ databases">
        <title>Emergence of the Ug99 lineage of the wheat stem rust pathogen through somatic hybridization.</title>
        <authorList>
            <person name="Li F."/>
            <person name="Upadhyaya N.M."/>
            <person name="Sperschneider J."/>
            <person name="Matny O."/>
            <person name="Nguyen-Phuc H."/>
            <person name="Mago R."/>
            <person name="Raley C."/>
            <person name="Miller M.E."/>
            <person name="Silverstein K.A.T."/>
            <person name="Henningsen E."/>
            <person name="Hirsch C.D."/>
            <person name="Visser B."/>
            <person name="Pretorius Z.A."/>
            <person name="Steffenson B.J."/>
            <person name="Schwessinger B."/>
            <person name="Dodds P.N."/>
            <person name="Figueroa M."/>
        </authorList>
    </citation>
    <scope>NUCLEOTIDE SEQUENCE [LARGE SCALE GENOMIC DNA]</scope>
    <source>
        <strain evidence="2">21-0</strain>
        <strain evidence="3 5">Ug99</strain>
    </source>
</reference>
<keyword evidence="4" id="KW-1185">Reference proteome</keyword>
<dbReference type="Proteomes" id="UP000325313">
    <property type="component" value="Unassembled WGS sequence"/>
</dbReference>
<dbReference type="AlphaFoldDB" id="A0A5B0MTQ2"/>
<feature type="chain" id="PRO_5036366169" evidence="1">
    <location>
        <begin position="25"/>
        <end position="54"/>
    </location>
</feature>
<sequence length="54" mass="5897">MKNLTLTSHLGIAFALIMCTLVSAPPRKLGSFIGPREIRARKCHNCATQCLQQG</sequence>
<evidence type="ECO:0000313" key="5">
    <source>
        <dbReference type="Proteomes" id="UP000325313"/>
    </source>
</evidence>